<proteinExistence type="predicted"/>
<dbReference type="STRING" id="562729.RNAN_3247"/>
<accession>I1E1Q0</accession>
<dbReference type="Pfam" id="PF11739">
    <property type="entry name" value="YdbH-like"/>
    <property type="match status" value="1"/>
</dbReference>
<dbReference type="Proteomes" id="UP000004374">
    <property type="component" value="Unassembled WGS sequence"/>
</dbReference>
<organism evidence="1 2">
    <name type="scientific">Rheinheimera nanhaiensis E407-8</name>
    <dbReference type="NCBI Taxonomy" id="562729"/>
    <lineage>
        <taxon>Bacteria</taxon>
        <taxon>Pseudomonadati</taxon>
        <taxon>Pseudomonadota</taxon>
        <taxon>Gammaproteobacteria</taxon>
        <taxon>Chromatiales</taxon>
        <taxon>Chromatiaceae</taxon>
        <taxon>Rheinheimera</taxon>
    </lineage>
</organism>
<keyword evidence="2" id="KW-1185">Reference proteome</keyword>
<evidence type="ECO:0000313" key="2">
    <source>
        <dbReference type="Proteomes" id="UP000004374"/>
    </source>
</evidence>
<dbReference type="AlphaFoldDB" id="I1E1Q0"/>
<dbReference type="EMBL" id="BAFK01000023">
    <property type="protein sequence ID" value="GAB60228.1"/>
    <property type="molecule type" value="Genomic_DNA"/>
</dbReference>
<comment type="caution">
    <text evidence="1">The sequence shown here is derived from an EMBL/GenBank/DDBJ whole genome shotgun (WGS) entry which is preliminary data.</text>
</comment>
<gene>
    <name evidence="1" type="ORF">RNAN_3247</name>
</gene>
<name>I1E1Q0_9GAMM</name>
<protein>
    <submittedName>
        <fullName evidence="1">Uncharacterized protein</fullName>
    </submittedName>
</protein>
<reference evidence="1 2" key="1">
    <citation type="journal article" date="2012" name="J. Bacteriol.">
        <title>Genome Sequence of the Protease-Producing Bacterium Rheinheimera nanhaiensis E407-8T, Isolated from Deep-Sea Sediment of the South China Sea.</title>
        <authorList>
            <person name="Zhang X.-Y."/>
            <person name="Zhang Y.-J."/>
            <person name="Qin Q.-L."/>
            <person name="Xie B.-B."/>
            <person name="Chen X.-L."/>
            <person name="Zhou B.-C."/>
            <person name="Zhang Y.-Z."/>
        </authorList>
    </citation>
    <scope>NUCLEOTIDE SEQUENCE [LARGE SCALE GENOMIC DNA]</scope>
    <source>
        <strain evidence="1 2">E407-8</strain>
    </source>
</reference>
<evidence type="ECO:0000313" key="1">
    <source>
        <dbReference type="EMBL" id="GAB60228.1"/>
    </source>
</evidence>
<dbReference type="OrthoDB" id="9759996at2"/>
<dbReference type="InterPro" id="IPR021730">
    <property type="entry name" value="YdbH"/>
</dbReference>
<sequence>MRRWQKALLIALAILLLVLAVAYRYVQKTLAALPVQQLHYQLSSLGLHGLTLSNLSFVMDEPALQVTLDKLSLSWRFSDVKLTTVQLSGGDIRLKTWPVSDSTNAAPTADASFVQSWQLPAAWPDTIQLEKLNVTLPCAAGSCRYQLSGQSRVNESTLDYQLQLTDADSPQQPRLSLSGSYSSEQQLPQLSARVQLDDSATLTLRQQVSTQEQIDTQKSAELAIDGALSLQIAPPSPWLRQQLELWQLPLPDDALKHFTAPVSVQSQWQFALPAQQGLAALVSAASGHWQLQAHLPSPFAVPGIGLLQGELTGAVAITQGELSQYQLEANLNLTEPLLPQALSQLGLDSGNLTLRINSEGAAQLTALPLQFSLTSGGPTQLSLTASANLNATPPFSASLQNANLMVNQPLLHSDRLQLNAVQLQSRFNAYWLADSWQLDLEQLTANVASAGLQDAQIQQLRLISSNSRLSGDAAFSNVNLSAKAELAADSLVHSAVKPLAWQWQLSADGKLSELAINGRISNSAGLGVAHQLKHTPNATKVNWQLDELFLLAGNPLAATLNDWPALLELNRGRLSGHGSALLAAQTAAQAELTLSGVSGIYDRSLFKDASATFVANYQDDKLTVSTEQSRIGEINHGIIAGPLLLSASYQAGADALSAGTLDIRQLQLALMGGSVSLQPQQLKLADNEQLLQLELKQLALSQLLQQHPSTDVSGSGSLSGRIPLLLSSKGASVQQGVIAAESPGGQLQYRPATAQSMAATNPGMKLVLEALDDFHYSVLSSNVSYDTSGKLLLALQLQGKNPALEQGRPINLNINLEEDIPALITSLQLSSQISDVIKKRVQQKLQQSGAKGANGAKP</sequence>
<dbReference type="RefSeq" id="WP_008223589.1">
    <property type="nucleotide sequence ID" value="NZ_BAFK01000023.1"/>
</dbReference>